<dbReference type="Gene3D" id="3.40.50.20">
    <property type="match status" value="1"/>
</dbReference>
<dbReference type="PROSITE" id="PS50975">
    <property type="entry name" value="ATP_GRASP"/>
    <property type="match status" value="1"/>
</dbReference>
<evidence type="ECO:0000256" key="5">
    <source>
        <dbReference type="PROSITE-ProRule" id="PRU00409"/>
    </source>
</evidence>
<dbReference type="Gene3D" id="3.30.1490.20">
    <property type="entry name" value="ATP-grasp fold, A domain"/>
    <property type="match status" value="1"/>
</dbReference>
<evidence type="ECO:0000256" key="3">
    <source>
        <dbReference type="ARBA" id="ARBA00022755"/>
    </source>
</evidence>
<sequence length="407" mass="44992">MHVVFIEPRFPTNQRFFIRALREVGATVTAIGEGSKESLSGEMKGLLSHYEQVPSVVNEGAVLNAARFIHARKRIDRLEASVEAHIMSTAKVREALGIEGTTVKTAFLCRDKPSMKQALREAGVPCAQSTAASSVEEVIEFAKSVGFPLIIKPRDGAGASGTVRVNSIADIQRAAGETGLDKGRSVAVEEFIEGHEGFYDTITIGGRVVHDFATHYYPNVLEAMRTRWISPQFITTNRIDSSPGYQELRTLGQKVVSALNIGTSATHMEWFSGPKGLKFSEIGCRPPGVRAWDLYNVANDVDLYREWAMAVVHGRPGSRLSRRFSTGIIALRPSQDGRIWKYQGLDKVERAFGQWMIDAHLPPEGTPTQPVEAGYMANAWMRFKHPDYDALRHLLNTVGETVKVLAR</sequence>
<organism evidence="7 8">
    <name type="scientific">Archangium gephyra</name>
    <dbReference type="NCBI Taxonomy" id="48"/>
    <lineage>
        <taxon>Bacteria</taxon>
        <taxon>Pseudomonadati</taxon>
        <taxon>Myxococcota</taxon>
        <taxon>Myxococcia</taxon>
        <taxon>Myxococcales</taxon>
        <taxon>Cystobacterineae</taxon>
        <taxon>Archangiaceae</taxon>
        <taxon>Archangium</taxon>
    </lineage>
</organism>
<accession>A0A2W5SZW6</accession>
<evidence type="ECO:0000256" key="2">
    <source>
        <dbReference type="ARBA" id="ARBA00022741"/>
    </source>
</evidence>
<keyword evidence="1" id="KW-0436">Ligase</keyword>
<keyword evidence="2 5" id="KW-0547">Nucleotide-binding</keyword>
<dbReference type="GO" id="GO:0005524">
    <property type="term" value="F:ATP binding"/>
    <property type="evidence" value="ECO:0007669"/>
    <property type="project" value="UniProtKB-UniRule"/>
</dbReference>
<protein>
    <submittedName>
        <fullName evidence="7">ATPase</fullName>
    </submittedName>
</protein>
<dbReference type="Pfam" id="PF02222">
    <property type="entry name" value="ATP-grasp"/>
    <property type="match status" value="1"/>
</dbReference>
<feature type="domain" description="ATP-grasp" evidence="6">
    <location>
        <begin position="116"/>
        <end position="312"/>
    </location>
</feature>
<reference evidence="7 8" key="1">
    <citation type="submission" date="2017-08" db="EMBL/GenBank/DDBJ databases">
        <title>Infants hospitalized years apart are colonized by the same room-sourced microbial strains.</title>
        <authorList>
            <person name="Brooks B."/>
            <person name="Olm M.R."/>
            <person name="Firek B.A."/>
            <person name="Baker R."/>
            <person name="Thomas B.C."/>
            <person name="Morowitz M.J."/>
            <person name="Banfield J.F."/>
        </authorList>
    </citation>
    <scope>NUCLEOTIDE SEQUENCE [LARGE SCALE GENOMIC DNA]</scope>
    <source>
        <strain evidence="7">S2_003_000_R2_14</strain>
    </source>
</reference>
<dbReference type="GO" id="GO:0016874">
    <property type="term" value="F:ligase activity"/>
    <property type="evidence" value="ECO:0007669"/>
    <property type="project" value="UniProtKB-KW"/>
</dbReference>
<dbReference type="AlphaFoldDB" id="A0A2W5SZW6"/>
<evidence type="ECO:0000259" key="6">
    <source>
        <dbReference type="PROSITE" id="PS50975"/>
    </source>
</evidence>
<evidence type="ECO:0000256" key="1">
    <source>
        <dbReference type="ARBA" id="ARBA00022598"/>
    </source>
</evidence>
<evidence type="ECO:0000313" key="7">
    <source>
        <dbReference type="EMBL" id="PZR08600.1"/>
    </source>
</evidence>
<dbReference type="PANTHER" id="PTHR43585:SF2">
    <property type="entry name" value="ATP-GRASP ENZYME FSQD"/>
    <property type="match status" value="1"/>
</dbReference>
<dbReference type="InterPro" id="IPR011761">
    <property type="entry name" value="ATP-grasp"/>
</dbReference>
<dbReference type="SUPFAM" id="SSF56059">
    <property type="entry name" value="Glutathione synthetase ATP-binding domain-like"/>
    <property type="match status" value="1"/>
</dbReference>
<keyword evidence="3" id="KW-0658">Purine biosynthesis</keyword>
<gene>
    <name evidence="7" type="ORF">DI536_24145</name>
</gene>
<evidence type="ECO:0000256" key="4">
    <source>
        <dbReference type="ARBA" id="ARBA00022840"/>
    </source>
</evidence>
<dbReference type="InterPro" id="IPR052032">
    <property type="entry name" value="ATP-dep_AA_Ligase"/>
</dbReference>
<dbReference type="GO" id="GO:0046872">
    <property type="term" value="F:metal ion binding"/>
    <property type="evidence" value="ECO:0007669"/>
    <property type="project" value="InterPro"/>
</dbReference>
<evidence type="ECO:0000313" key="8">
    <source>
        <dbReference type="Proteomes" id="UP000249061"/>
    </source>
</evidence>
<dbReference type="EMBL" id="QFQP01000024">
    <property type="protein sequence ID" value="PZR08600.1"/>
    <property type="molecule type" value="Genomic_DNA"/>
</dbReference>
<dbReference type="Proteomes" id="UP000249061">
    <property type="component" value="Unassembled WGS sequence"/>
</dbReference>
<proteinExistence type="predicted"/>
<name>A0A2W5SZW6_9BACT</name>
<dbReference type="InterPro" id="IPR013815">
    <property type="entry name" value="ATP_grasp_subdomain_1"/>
</dbReference>
<dbReference type="PANTHER" id="PTHR43585">
    <property type="entry name" value="FUMIPYRROLE BIOSYNTHESIS PROTEIN C"/>
    <property type="match status" value="1"/>
</dbReference>
<dbReference type="InterPro" id="IPR003135">
    <property type="entry name" value="ATP-grasp_carboxylate-amine"/>
</dbReference>
<keyword evidence="4 5" id="KW-0067">ATP-binding</keyword>
<dbReference type="Gene3D" id="3.30.470.20">
    <property type="entry name" value="ATP-grasp fold, B domain"/>
    <property type="match status" value="1"/>
</dbReference>
<comment type="caution">
    <text evidence="7">The sequence shown here is derived from an EMBL/GenBank/DDBJ whole genome shotgun (WGS) entry which is preliminary data.</text>
</comment>